<gene>
    <name evidence="7" type="ORF">LSAA_5963</name>
</gene>
<protein>
    <submittedName>
        <fullName evidence="7">ABCB10</fullName>
    </submittedName>
</protein>
<comment type="subcellular location">
    <subcellularLocation>
        <location evidence="1">Membrane</location>
        <topology evidence="1">Multi-pass membrane protein</topology>
    </subcellularLocation>
</comment>
<dbReference type="Gene3D" id="1.20.1560.10">
    <property type="entry name" value="ABC transporter type 1, transmembrane domain"/>
    <property type="match status" value="1"/>
</dbReference>
<dbReference type="PANTHER" id="PTHR43394:SF1">
    <property type="entry name" value="ATP-BINDING CASSETTE SUB-FAMILY B MEMBER 10, MITOCHONDRIAL"/>
    <property type="match status" value="1"/>
</dbReference>
<sequence length="442" mass="49421">MLSRLLRTGVVTLGRRNISFSRPKGKEWKKLFEFAYPERKAIGGAMGLILISTSGVTMSVPEEKASTRSRLNSLCTALVVVFGIGAICNFGRVYLIQLSGQRITARIRSRLFSSITKQETAFFDTNKTGELVNRLSSDSMLVSQALTSQISSGMRSSIMALAGVAGWAVWMGKKVKNISHEYQNTLADATHLAQERIANIRTVRAFGKEVQETKFYGMTGLTGNLIILSVMFYEIMKALGAATRIWEIMDRTTHNAFRYRYPSRPDHSIFDGLNLNIESKQILAIVGSSGSGKSTLTSLLLRLYDPNMGRVCIDGTDIRELNTTWLRNQIGIVMQEPGKIEHEEIVSAAKESNAHDFIMNFPDRYDTLVGERGGFTLWWTKTEGLLLREPFLKNPQILILDEATSALDAASEHETFHNSKCRSYCRGSRGEKSWRLGHTLNL</sequence>
<name>A0A7R8H4A8_LEPSM</name>
<dbReference type="InterPro" id="IPR011527">
    <property type="entry name" value="ABC1_TM_dom"/>
</dbReference>
<evidence type="ECO:0000256" key="2">
    <source>
        <dbReference type="ARBA" id="ARBA00022692"/>
    </source>
</evidence>
<dbReference type="Proteomes" id="UP000675881">
    <property type="component" value="Chromosome 15"/>
</dbReference>
<keyword evidence="2" id="KW-0812">Transmembrane</keyword>
<dbReference type="InterPro" id="IPR039421">
    <property type="entry name" value="Type_1_exporter"/>
</dbReference>
<dbReference type="GO" id="GO:0016887">
    <property type="term" value="F:ATP hydrolysis activity"/>
    <property type="evidence" value="ECO:0007669"/>
    <property type="project" value="InterPro"/>
</dbReference>
<keyword evidence="6" id="KW-0472">Membrane</keyword>
<evidence type="ECO:0000256" key="6">
    <source>
        <dbReference type="ARBA" id="ARBA00023136"/>
    </source>
</evidence>
<reference evidence="7" key="1">
    <citation type="submission" date="2021-02" db="EMBL/GenBank/DDBJ databases">
        <authorList>
            <person name="Bekaert M."/>
        </authorList>
    </citation>
    <scope>NUCLEOTIDE SEQUENCE</scope>
    <source>
        <strain evidence="7">IoA-00</strain>
    </source>
</reference>
<dbReference type="GO" id="GO:0005743">
    <property type="term" value="C:mitochondrial inner membrane"/>
    <property type="evidence" value="ECO:0007669"/>
    <property type="project" value="TreeGrafter"/>
</dbReference>
<keyword evidence="8" id="KW-1185">Reference proteome</keyword>
<dbReference type="GO" id="GO:0090374">
    <property type="term" value="P:oligopeptide export from mitochondrion"/>
    <property type="evidence" value="ECO:0007669"/>
    <property type="project" value="TreeGrafter"/>
</dbReference>
<dbReference type="GO" id="GO:0015421">
    <property type="term" value="F:ABC-type oligopeptide transporter activity"/>
    <property type="evidence" value="ECO:0007669"/>
    <property type="project" value="TreeGrafter"/>
</dbReference>
<evidence type="ECO:0000256" key="4">
    <source>
        <dbReference type="ARBA" id="ARBA00022840"/>
    </source>
</evidence>
<dbReference type="GO" id="GO:0005524">
    <property type="term" value="F:ATP binding"/>
    <property type="evidence" value="ECO:0007669"/>
    <property type="project" value="UniProtKB-KW"/>
</dbReference>
<dbReference type="Gene3D" id="3.40.50.300">
    <property type="entry name" value="P-loop containing nucleotide triphosphate hydrolases"/>
    <property type="match status" value="1"/>
</dbReference>
<organism evidence="7 8">
    <name type="scientific">Lepeophtheirus salmonis</name>
    <name type="common">Salmon louse</name>
    <name type="synonym">Caligus salmonis</name>
    <dbReference type="NCBI Taxonomy" id="72036"/>
    <lineage>
        <taxon>Eukaryota</taxon>
        <taxon>Metazoa</taxon>
        <taxon>Ecdysozoa</taxon>
        <taxon>Arthropoda</taxon>
        <taxon>Crustacea</taxon>
        <taxon>Multicrustacea</taxon>
        <taxon>Hexanauplia</taxon>
        <taxon>Copepoda</taxon>
        <taxon>Siphonostomatoida</taxon>
        <taxon>Caligidae</taxon>
        <taxon>Lepeophtheirus</taxon>
    </lineage>
</organism>
<evidence type="ECO:0000313" key="8">
    <source>
        <dbReference type="Proteomes" id="UP000675881"/>
    </source>
</evidence>
<evidence type="ECO:0000256" key="1">
    <source>
        <dbReference type="ARBA" id="ARBA00004141"/>
    </source>
</evidence>
<keyword evidence="4" id="KW-0067">ATP-binding</keyword>
<dbReference type="AlphaFoldDB" id="A0A7R8H4A8"/>
<dbReference type="Pfam" id="PF00664">
    <property type="entry name" value="ABC_membrane"/>
    <property type="match status" value="1"/>
</dbReference>
<evidence type="ECO:0000256" key="3">
    <source>
        <dbReference type="ARBA" id="ARBA00022741"/>
    </source>
</evidence>
<dbReference type="Pfam" id="PF00005">
    <property type="entry name" value="ABC_tran"/>
    <property type="match status" value="1"/>
</dbReference>
<keyword evidence="5" id="KW-1133">Transmembrane helix</keyword>
<evidence type="ECO:0000256" key="5">
    <source>
        <dbReference type="ARBA" id="ARBA00022989"/>
    </source>
</evidence>
<keyword evidence="3" id="KW-0547">Nucleotide-binding</keyword>
<dbReference type="OrthoDB" id="6500128at2759"/>
<accession>A0A7R8H4A8</accession>
<dbReference type="InterPro" id="IPR036640">
    <property type="entry name" value="ABC1_TM_sf"/>
</dbReference>
<evidence type="ECO:0000313" key="7">
    <source>
        <dbReference type="EMBL" id="CAF2859882.1"/>
    </source>
</evidence>
<dbReference type="InterPro" id="IPR003439">
    <property type="entry name" value="ABC_transporter-like_ATP-bd"/>
</dbReference>
<dbReference type="SUPFAM" id="SSF90123">
    <property type="entry name" value="ABC transporter transmembrane region"/>
    <property type="match status" value="1"/>
</dbReference>
<dbReference type="SUPFAM" id="SSF52540">
    <property type="entry name" value="P-loop containing nucleoside triphosphate hydrolases"/>
    <property type="match status" value="1"/>
</dbReference>
<dbReference type="SMART" id="SM00382">
    <property type="entry name" value="AAA"/>
    <property type="match status" value="1"/>
</dbReference>
<dbReference type="PROSITE" id="PS50929">
    <property type="entry name" value="ABC_TM1F"/>
    <property type="match status" value="1"/>
</dbReference>
<dbReference type="InterPro" id="IPR027417">
    <property type="entry name" value="P-loop_NTPase"/>
</dbReference>
<dbReference type="PANTHER" id="PTHR43394">
    <property type="entry name" value="ATP-DEPENDENT PERMEASE MDL1, MITOCHONDRIAL"/>
    <property type="match status" value="1"/>
</dbReference>
<proteinExistence type="predicted"/>
<dbReference type="InterPro" id="IPR003593">
    <property type="entry name" value="AAA+_ATPase"/>
</dbReference>
<dbReference type="EMBL" id="HG994594">
    <property type="protein sequence ID" value="CAF2859882.1"/>
    <property type="molecule type" value="Genomic_DNA"/>
</dbReference>